<feature type="transmembrane region" description="Helical" evidence="5">
    <location>
        <begin position="343"/>
        <end position="365"/>
    </location>
</feature>
<feature type="domain" description="Major facilitator superfamily (MFS) profile" evidence="6">
    <location>
        <begin position="1"/>
        <end position="464"/>
    </location>
</feature>
<dbReference type="CDD" id="cd17317">
    <property type="entry name" value="MFS_SLC22"/>
    <property type="match status" value="1"/>
</dbReference>
<dbReference type="InterPro" id="IPR005828">
    <property type="entry name" value="MFS_sugar_transport-like"/>
</dbReference>
<gene>
    <name evidence="8" type="primary">LOC101846769</name>
</gene>
<evidence type="ECO:0000256" key="4">
    <source>
        <dbReference type="ARBA" id="ARBA00023136"/>
    </source>
</evidence>
<feature type="transmembrane region" description="Helical" evidence="5">
    <location>
        <begin position="93"/>
        <end position="113"/>
    </location>
</feature>
<keyword evidence="3 5" id="KW-1133">Transmembrane helix</keyword>
<dbReference type="PROSITE" id="PS00216">
    <property type="entry name" value="SUGAR_TRANSPORT_1"/>
    <property type="match status" value="1"/>
</dbReference>
<feature type="transmembrane region" description="Helical" evidence="5">
    <location>
        <begin position="175"/>
        <end position="197"/>
    </location>
</feature>
<feature type="transmembrane region" description="Helical" evidence="5">
    <location>
        <begin position="203"/>
        <end position="222"/>
    </location>
</feature>
<dbReference type="InterPro" id="IPR036259">
    <property type="entry name" value="MFS_trans_sf"/>
</dbReference>
<dbReference type="Proteomes" id="UP000694888">
    <property type="component" value="Unplaced"/>
</dbReference>
<feature type="transmembrane region" description="Helical" evidence="5">
    <location>
        <begin position="281"/>
        <end position="302"/>
    </location>
</feature>
<accession>A0ABM1A9L2</accession>
<organism evidence="7 8">
    <name type="scientific">Aplysia californica</name>
    <name type="common">California sea hare</name>
    <dbReference type="NCBI Taxonomy" id="6500"/>
    <lineage>
        <taxon>Eukaryota</taxon>
        <taxon>Metazoa</taxon>
        <taxon>Spiralia</taxon>
        <taxon>Lophotrochozoa</taxon>
        <taxon>Mollusca</taxon>
        <taxon>Gastropoda</taxon>
        <taxon>Heterobranchia</taxon>
        <taxon>Euthyneura</taxon>
        <taxon>Tectipleura</taxon>
        <taxon>Aplysiida</taxon>
        <taxon>Aplysioidea</taxon>
        <taxon>Aplysiidae</taxon>
        <taxon>Aplysia</taxon>
    </lineage>
</organism>
<evidence type="ECO:0000256" key="3">
    <source>
        <dbReference type="ARBA" id="ARBA00022989"/>
    </source>
</evidence>
<dbReference type="PANTHER" id="PTHR24064">
    <property type="entry name" value="SOLUTE CARRIER FAMILY 22 MEMBER"/>
    <property type="match status" value="1"/>
</dbReference>
<protein>
    <submittedName>
        <fullName evidence="8">Organic cation transporter protein-like</fullName>
    </submittedName>
</protein>
<dbReference type="Pfam" id="PF00083">
    <property type="entry name" value="Sugar_tr"/>
    <property type="match status" value="1"/>
</dbReference>
<evidence type="ECO:0000256" key="5">
    <source>
        <dbReference type="SAM" id="Phobius"/>
    </source>
</evidence>
<dbReference type="GeneID" id="101846769"/>
<dbReference type="RefSeq" id="XP_012943446.2">
    <property type="nucleotide sequence ID" value="XM_013087992.2"/>
</dbReference>
<evidence type="ECO:0000259" key="6">
    <source>
        <dbReference type="PROSITE" id="PS50850"/>
    </source>
</evidence>
<dbReference type="PROSITE" id="PS50850">
    <property type="entry name" value="MFS"/>
    <property type="match status" value="1"/>
</dbReference>
<proteinExistence type="predicted"/>
<dbReference type="SUPFAM" id="SSF103473">
    <property type="entry name" value="MFS general substrate transporter"/>
    <property type="match status" value="1"/>
</dbReference>
<feature type="transmembrane region" description="Helical" evidence="5">
    <location>
        <begin position="314"/>
        <end position="336"/>
    </location>
</feature>
<dbReference type="Gene3D" id="1.20.1250.20">
    <property type="entry name" value="MFS general substrate transporter like domains"/>
    <property type="match status" value="1"/>
</dbReference>
<keyword evidence="7" id="KW-1185">Reference proteome</keyword>
<keyword evidence="4 5" id="KW-0472">Membrane</keyword>
<feature type="transmembrane region" description="Helical" evidence="5">
    <location>
        <begin position="371"/>
        <end position="394"/>
    </location>
</feature>
<feature type="transmembrane region" description="Helical" evidence="5">
    <location>
        <begin position="406"/>
        <end position="426"/>
    </location>
</feature>
<name>A0ABM1A9L2_APLCA</name>
<keyword evidence="2 5" id="KW-0812">Transmembrane</keyword>
<evidence type="ECO:0000256" key="2">
    <source>
        <dbReference type="ARBA" id="ARBA00022692"/>
    </source>
</evidence>
<evidence type="ECO:0000256" key="1">
    <source>
        <dbReference type="ARBA" id="ARBA00004141"/>
    </source>
</evidence>
<feature type="transmembrane region" description="Helical" evidence="5">
    <location>
        <begin position="142"/>
        <end position="163"/>
    </location>
</feature>
<feature type="transmembrane region" description="Helical" evidence="5">
    <location>
        <begin position="438"/>
        <end position="459"/>
    </location>
</feature>
<dbReference type="InterPro" id="IPR020846">
    <property type="entry name" value="MFS_dom"/>
</dbReference>
<reference evidence="8" key="1">
    <citation type="submission" date="2025-08" db="UniProtKB">
        <authorList>
            <consortium name="RefSeq"/>
        </authorList>
    </citation>
    <scope>IDENTIFICATION</scope>
</reference>
<dbReference type="InterPro" id="IPR005829">
    <property type="entry name" value="Sugar_transporter_CS"/>
</dbReference>
<comment type="subcellular location">
    <subcellularLocation>
        <location evidence="1">Membrane</location>
        <topology evidence="1">Multi-pass membrane protein</topology>
    </subcellularLocation>
</comment>
<sequence>MICSIPGLPNDSYVAVDEAHASLINVSLPWDSELGDKGGWSQCLVRSVDEGTGDQVNRECTAWVYDDSVFRSTVVSKFDLICDKKMSRSHARMILMGGLLLGAIGIGVIADIIGRKKALMAMVALHAGASIAVAYVESFVLYVIFRFLTGISISGLFLAIFVLGMELVGPSKRMFVGIVVEVFWALGVMILGAIAYFVRDWNYLQMAVSFPILLFFSYWWFIPESPRWLLARGRDEEAEAIIRHAAKVNGVKMPDKIFDGKTFDEAYTREKMSRVFTSPRFMFRLVVLCYNWLSSAMVFYGLGLNAGNLAGDLYVNFELMGVVELIAYGACVLLLNRIGRKPLHIACMILGGGACLSTIFTVLYADESLQWLNIVLALLGKCGASAAFAIIYVYSAELFPTPLRNSLMGVTCLFARMGGMISPYIADLNTVVSGQFGQALPLIVFGASTVAGGLMCFMLPETLHKHLPETLEDATNFGRVTSSSSGTVRRRQGDWDIEYTVDAPSKECDPLNARTRDREAKEPVV</sequence>
<evidence type="ECO:0000313" key="8">
    <source>
        <dbReference type="RefSeq" id="XP_012943446.2"/>
    </source>
</evidence>
<evidence type="ECO:0000313" key="7">
    <source>
        <dbReference type="Proteomes" id="UP000694888"/>
    </source>
</evidence>